<accession>A0AA36FDI1</accession>
<proteinExistence type="predicted"/>
<dbReference type="EMBL" id="OX597827">
    <property type="protein sequence ID" value="CAI9733597.1"/>
    <property type="molecule type" value="Genomic_DNA"/>
</dbReference>
<evidence type="ECO:0000313" key="1">
    <source>
        <dbReference type="EMBL" id="CAI9733597.1"/>
    </source>
</evidence>
<sequence>MKDFQKLLLSLEIDAKSNVETEGLLTAAGIGNLIFRVRTSSVVDVRLIPIKVKRWKPTFLQYQVSELQIDANRKTKILLILRLKCDNHVIKVEADLLSKT</sequence>
<organism evidence="1 2">
    <name type="scientific">Octopus vulgaris</name>
    <name type="common">Common octopus</name>
    <dbReference type="NCBI Taxonomy" id="6645"/>
    <lineage>
        <taxon>Eukaryota</taxon>
        <taxon>Metazoa</taxon>
        <taxon>Spiralia</taxon>
        <taxon>Lophotrochozoa</taxon>
        <taxon>Mollusca</taxon>
        <taxon>Cephalopoda</taxon>
        <taxon>Coleoidea</taxon>
        <taxon>Octopodiformes</taxon>
        <taxon>Octopoda</taxon>
        <taxon>Incirrata</taxon>
        <taxon>Octopodidae</taxon>
        <taxon>Octopus</taxon>
    </lineage>
</organism>
<name>A0AA36FDI1_OCTVU</name>
<protein>
    <submittedName>
        <fullName evidence="1">Uncharacterized protein</fullName>
    </submittedName>
</protein>
<keyword evidence="2" id="KW-1185">Reference proteome</keyword>
<gene>
    <name evidence="1" type="ORF">OCTVUL_1B006184</name>
</gene>
<reference evidence="1" key="1">
    <citation type="submission" date="2023-08" db="EMBL/GenBank/DDBJ databases">
        <authorList>
            <person name="Alioto T."/>
            <person name="Alioto T."/>
            <person name="Gomez Garrido J."/>
        </authorList>
    </citation>
    <scope>NUCLEOTIDE SEQUENCE</scope>
</reference>
<dbReference type="AlphaFoldDB" id="A0AA36FDI1"/>
<evidence type="ECO:0000313" key="2">
    <source>
        <dbReference type="Proteomes" id="UP001162480"/>
    </source>
</evidence>
<dbReference type="Proteomes" id="UP001162480">
    <property type="component" value="Chromosome 14"/>
</dbReference>